<comment type="caution">
    <text evidence="1">The sequence shown here is derived from an EMBL/GenBank/DDBJ whole genome shotgun (WGS) entry which is preliminary data.</text>
</comment>
<organism evidence="1 2">
    <name type="scientific">Corynebacterium renale</name>
    <dbReference type="NCBI Taxonomy" id="1724"/>
    <lineage>
        <taxon>Bacteria</taxon>
        <taxon>Bacillati</taxon>
        <taxon>Actinomycetota</taxon>
        <taxon>Actinomycetes</taxon>
        <taxon>Mycobacteriales</taxon>
        <taxon>Corynebacteriaceae</taxon>
        <taxon>Corynebacterium</taxon>
    </lineage>
</organism>
<sequence>MQYIDRYQIFFERMVAESDYDAAAFITSLVW</sequence>
<dbReference type="STRING" id="1724.GCA_001044175_01250"/>
<evidence type="ECO:0000313" key="2">
    <source>
        <dbReference type="Proteomes" id="UP000221653"/>
    </source>
</evidence>
<dbReference type="Proteomes" id="UP000221653">
    <property type="component" value="Unassembled WGS sequence"/>
</dbReference>
<name>A0A2A9DQC0_9CORY</name>
<gene>
    <name evidence="1" type="ORF">ATK06_1464</name>
</gene>
<reference evidence="1 2" key="1">
    <citation type="submission" date="2017-10" db="EMBL/GenBank/DDBJ databases">
        <title>Sequencing the genomes of 1000 actinobacteria strains.</title>
        <authorList>
            <person name="Klenk H.-P."/>
        </authorList>
    </citation>
    <scope>NUCLEOTIDE SEQUENCE [LARGE SCALE GENOMIC DNA]</scope>
    <source>
        <strain evidence="1 2">DSM 20688</strain>
    </source>
</reference>
<proteinExistence type="predicted"/>
<dbReference type="AlphaFoldDB" id="A0A2A9DQC0"/>
<evidence type="ECO:0000313" key="1">
    <source>
        <dbReference type="EMBL" id="PFG28355.1"/>
    </source>
</evidence>
<protein>
    <submittedName>
        <fullName evidence="1">Uncharacterized protein</fullName>
    </submittedName>
</protein>
<accession>A0A2A9DQC0</accession>
<dbReference type="EMBL" id="PDJF01000001">
    <property type="protein sequence ID" value="PFG28355.1"/>
    <property type="molecule type" value="Genomic_DNA"/>
</dbReference>
<dbReference type="RefSeq" id="WP_231913518.1">
    <property type="nucleotide sequence ID" value="NZ_LDYE01000003.1"/>
</dbReference>
<keyword evidence="2" id="KW-1185">Reference proteome</keyword>